<reference evidence="7 8" key="1">
    <citation type="submission" date="2016-04" db="EMBL/GenBank/DDBJ databases">
        <title>Genome analyses suggest a sexual origin of heterokaryosis in a supposedly ancient asexual fungus.</title>
        <authorList>
            <person name="Ropars J."/>
            <person name="Sedzielewska K."/>
            <person name="Noel J."/>
            <person name="Charron P."/>
            <person name="Farinelli L."/>
            <person name="Marton T."/>
            <person name="Kruger M."/>
            <person name="Pelin A."/>
            <person name="Brachmann A."/>
            <person name="Corradi N."/>
        </authorList>
    </citation>
    <scope>NUCLEOTIDE SEQUENCE [LARGE SCALE GENOMIC DNA]</scope>
    <source>
        <strain evidence="7 8">C2</strain>
    </source>
</reference>
<dbReference type="InterPro" id="IPR006594">
    <property type="entry name" value="LisH"/>
</dbReference>
<keyword evidence="4" id="KW-0539">Nucleus</keyword>
<dbReference type="PROSITE" id="PS50082">
    <property type="entry name" value="WD_REPEATS_2"/>
    <property type="match status" value="2"/>
</dbReference>
<evidence type="ECO:0000256" key="1">
    <source>
        <dbReference type="ARBA" id="ARBA00004123"/>
    </source>
</evidence>
<dbReference type="Proteomes" id="UP000233469">
    <property type="component" value="Unassembled WGS sequence"/>
</dbReference>
<dbReference type="Pfam" id="PF00400">
    <property type="entry name" value="WD40"/>
    <property type="match status" value="2"/>
</dbReference>
<gene>
    <name evidence="7" type="ORF">RhiirC2_706932</name>
</gene>
<protein>
    <submittedName>
        <fullName evidence="7">WD40 repeat-like protein</fullName>
    </submittedName>
</protein>
<keyword evidence="3" id="KW-0677">Repeat</keyword>
<dbReference type="SUPFAM" id="SSF50978">
    <property type="entry name" value="WD40 repeat-like"/>
    <property type="match status" value="1"/>
</dbReference>
<accession>A0A2N1NSY8</accession>
<feature type="compositionally biased region" description="Low complexity" evidence="6">
    <location>
        <begin position="115"/>
        <end position="132"/>
    </location>
</feature>
<organism evidence="7 8">
    <name type="scientific">Rhizophagus irregularis</name>
    <dbReference type="NCBI Taxonomy" id="588596"/>
    <lineage>
        <taxon>Eukaryota</taxon>
        <taxon>Fungi</taxon>
        <taxon>Fungi incertae sedis</taxon>
        <taxon>Mucoromycota</taxon>
        <taxon>Glomeromycotina</taxon>
        <taxon>Glomeromycetes</taxon>
        <taxon>Glomerales</taxon>
        <taxon>Glomeraceae</taxon>
        <taxon>Rhizophagus</taxon>
    </lineage>
</organism>
<dbReference type="VEuPathDB" id="FungiDB:RhiirFUN_003216"/>
<dbReference type="GO" id="GO:0003714">
    <property type="term" value="F:transcription corepressor activity"/>
    <property type="evidence" value="ECO:0007669"/>
    <property type="project" value="InterPro"/>
</dbReference>
<dbReference type="InterPro" id="IPR045183">
    <property type="entry name" value="Ebi-like"/>
</dbReference>
<dbReference type="GO" id="GO:0000118">
    <property type="term" value="C:histone deacetylase complex"/>
    <property type="evidence" value="ECO:0007669"/>
    <property type="project" value="TreeGrafter"/>
</dbReference>
<feature type="repeat" description="WD" evidence="5">
    <location>
        <begin position="407"/>
        <end position="430"/>
    </location>
</feature>
<dbReference type="InterPro" id="IPR001680">
    <property type="entry name" value="WD40_rpt"/>
</dbReference>
<keyword evidence="2 5" id="KW-0853">WD repeat</keyword>
<dbReference type="PROSITE" id="PS50896">
    <property type="entry name" value="LISH"/>
    <property type="match status" value="1"/>
</dbReference>
<evidence type="ECO:0000256" key="2">
    <source>
        <dbReference type="ARBA" id="ARBA00022574"/>
    </source>
</evidence>
<dbReference type="PROSITE" id="PS50294">
    <property type="entry name" value="WD_REPEATS_REGION"/>
    <property type="match status" value="1"/>
</dbReference>
<dbReference type="PANTHER" id="PTHR22846:SF2">
    <property type="entry name" value="F-BOX-LIKE_WD REPEAT-CONTAINING PROTEIN EBI"/>
    <property type="match status" value="1"/>
</dbReference>
<feature type="region of interest" description="Disordered" evidence="6">
    <location>
        <begin position="113"/>
        <end position="217"/>
    </location>
</feature>
<dbReference type="Gene3D" id="1.20.960.30">
    <property type="match status" value="1"/>
</dbReference>
<dbReference type="AlphaFoldDB" id="A0A2N1NSY8"/>
<evidence type="ECO:0000313" key="8">
    <source>
        <dbReference type="Proteomes" id="UP000233469"/>
    </source>
</evidence>
<dbReference type="SMART" id="SM00320">
    <property type="entry name" value="WD40"/>
    <property type="match status" value="7"/>
</dbReference>
<evidence type="ECO:0000313" key="7">
    <source>
        <dbReference type="EMBL" id="PKK76997.1"/>
    </source>
</evidence>
<reference evidence="7 8" key="2">
    <citation type="submission" date="2017-10" db="EMBL/GenBank/DDBJ databases">
        <title>Extensive intraspecific genome diversity in a model arbuscular mycorrhizal fungus.</title>
        <authorList>
            <person name="Chen E.C.H."/>
            <person name="Morin E."/>
            <person name="Baudet D."/>
            <person name="Noel J."/>
            <person name="Ndikumana S."/>
            <person name="Charron P."/>
            <person name="St-Onge C."/>
            <person name="Giorgi J."/>
            <person name="Grigoriev I.V."/>
            <person name="Roux C."/>
            <person name="Martin F.M."/>
            <person name="Corradi N."/>
        </authorList>
    </citation>
    <scope>NUCLEOTIDE SEQUENCE [LARGE SCALE GENOMIC DNA]</scope>
    <source>
        <strain evidence="7 8">C2</strain>
    </source>
</reference>
<name>A0A2N1NSY8_9GLOM</name>
<evidence type="ECO:0000256" key="6">
    <source>
        <dbReference type="SAM" id="MobiDB-lite"/>
    </source>
</evidence>
<feature type="repeat" description="WD" evidence="5">
    <location>
        <begin position="330"/>
        <end position="362"/>
    </location>
</feature>
<dbReference type="EMBL" id="LLXL01000152">
    <property type="protein sequence ID" value="PKK76997.1"/>
    <property type="molecule type" value="Genomic_DNA"/>
</dbReference>
<dbReference type="Gene3D" id="2.130.10.10">
    <property type="entry name" value="YVTN repeat-like/Quinoprotein amine dehydrogenase"/>
    <property type="match status" value="1"/>
</dbReference>
<dbReference type="VEuPathDB" id="FungiDB:RhiirA1_502468"/>
<sequence length="506" mass="57304">MNVQVTSDDINILIYKYLHESGFNFSPAVFNMEAKVEEAAHRKGIAEKDVETGLLVKIIYKGLFYMDMELHALPDESTIKCSAPIHLIHKHRCITNVSSLTTTVQNTTNEINDGNETIQINENNDNNLNQNNNDKKRKYESSTEEEEIKHLDEEQRSNKEREQKKEKDRARGKDRKKDERVRDRKRIKDKDREAEFELTRNNVNSQPSPSTSNNIIELKGHSKDPTEANTIAIAYADGFSCIYNSKGALRSNSQVNSVLTIKWSPKGEHLLTVTQDGFSICTDKRGNTVGQYKHETVYDVAWASDDSFAASTKNNILFYTIKQENPIKTLTGHEGPVKCLAYDISKTYLASGSSDYTVKIWKENKKVIHSLNHESAVHALTWSQAMKSTNKKKETGYILATIINNLFLLSATQDHKVTIWDAENGKKLKEFNDNQAIISSLEFSPNGALLALGSYDQNLLIIDSKSYEPKISYKSESPIYHLHWDALGTKIAFTLANGNVIVMDMK</sequence>
<comment type="subcellular location">
    <subcellularLocation>
        <location evidence="1">Nucleus</location>
    </subcellularLocation>
</comment>
<dbReference type="InterPro" id="IPR036322">
    <property type="entry name" value="WD40_repeat_dom_sf"/>
</dbReference>
<evidence type="ECO:0000256" key="3">
    <source>
        <dbReference type="ARBA" id="ARBA00022737"/>
    </source>
</evidence>
<proteinExistence type="predicted"/>
<dbReference type="InterPro" id="IPR015943">
    <property type="entry name" value="WD40/YVTN_repeat-like_dom_sf"/>
</dbReference>
<feature type="compositionally biased region" description="Polar residues" evidence="6">
    <location>
        <begin position="199"/>
        <end position="215"/>
    </location>
</feature>
<comment type="caution">
    <text evidence="7">The sequence shown here is derived from an EMBL/GenBank/DDBJ whole genome shotgun (WGS) entry which is preliminary data.</text>
</comment>
<evidence type="ECO:0000256" key="4">
    <source>
        <dbReference type="ARBA" id="ARBA00023242"/>
    </source>
</evidence>
<evidence type="ECO:0000256" key="5">
    <source>
        <dbReference type="PROSITE-ProRule" id="PRU00221"/>
    </source>
</evidence>
<dbReference type="VEuPathDB" id="FungiDB:FUN_021401"/>
<dbReference type="PANTHER" id="PTHR22846">
    <property type="entry name" value="WD40 REPEAT PROTEIN"/>
    <property type="match status" value="1"/>
</dbReference>
<feature type="compositionally biased region" description="Basic and acidic residues" evidence="6">
    <location>
        <begin position="133"/>
        <end position="198"/>
    </location>
</feature>
<dbReference type="GO" id="GO:0006357">
    <property type="term" value="P:regulation of transcription by RNA polymerase II"/>
    <property type="evidence" value="ECO:0007669"/>
    <property type="project" value="TreeGrafter"/>
</dbReference>